<organism evidence="12">
    <name type="scientific">marine metagenome</name>
    <dbReference type="NCBI Taxonomy" id="408172"/>
    <lineage>
        <taxon>unclassified sequences</taxon>
        <taxon>metagenomes</taxon>
        <taxon>ecological metagenomes</taxon>
    </lineage>
</organism>
<proteinExistence type="inferred from homology"/>
<dbReference type="PANTHER" id="PTHR48109:SF4">
    <property type="entry name" value="DIHYDROOROTATE DEHYDROGENASE (QUINONE), MITOCHONDRIAL"/>
    <property type="match status" value="1"/>
</dbReference>
<evidence type="ECO:0000256" key="9">
    <source>
        <dbReference type="ARBA" id="ARBA00023136"/>
    </source>
</evidence>
<name>A0A382XNB2_9ZZZZ</name>
<dbReference type="GO" id="GO:0044205">
    <property type="term" value="P:'de novo' UMP biosynthetic process"/>
    <property type="evidence" value="ECO:0007669"/>
    <property type="project" value="UniProtKB-UniPathway"/>
</dbReference>
<gene>
    <name evidence="12" type="ORF">METZ01_LOCUS425511</name>
</gene>
<dbReference type="EC" id="1.3.5.2" evidence="5"/>
<feature type="non-terminal residue" evidence="12">
    <location>
        <position position="208"/>
    </location>
</feature>
<keyword evidence="9" id="KW-0472">Membrane</keyword>
<protein>
    <recommendedName>
        <fullName evidence="5">dihydroorotate dehydrogenase (quinone)</fullName>
        <ecNumber evidence="5">1.3.5.2</ecNumber>
    </recommendedName>
</protein>
<dbReference type="Gene3D" id="3.20.20.70">
    <property type="entry name" value="Aldolase class I"/>
    <property type="match status" value="1"/>
</dbReference>
<dbReference type="UniPathway" id="UPA00070">
    <property type="reaction ID" value="UER00946"/>
</dbReference>
<comment type="subcellular location">
    <subcellularLocation>
        <location evidence="2">Membrane</location>
    </subcellularLocation>
</comment>
<dbReference type="EMBL" id="UINC01169227">
    <property type="protein sequence ID" value="SVD72657.1"/>
    <property type="molecule type" value="Genomic_DNA"/>
</dbReference>
<comment type="cofactor">
    <cofactor evidence="1">
        <name>FMN</name>
        <dbReference type="ChEBI" id="CHEBI:58210"/>
    </cofactor>
</comment>
<dbReference type="GO" id="GO:0006207">
    <property type="term" value="P:'de novo' pyrimidine nucleobase biosynthetic process"/>
    <property type="evidence" value="ECO:0007669"/>
    <property type="project" value="InterPro"/>
</dbReference>
<comment type="pathway">
    <text evidence="3">Pyrimidine metabolism; UMP biosynthesis via de novo pathway; orotate from (S)-dihydroorotate (quinone route): step 1/1.</text>
</comment>
<evidence type="ECO:0000256" key="3">
    <source>
        <dbReference type="ARBA" id="ARBA00005161"/>
    </source>
</evidence>
<dbReference type="GO" id="GO:0005737">
    <property type="term" value="C:cytoplasm"/>
    <property type="evidence" value="ECO:0007669"/>
    <property type="project" value="InterPro"/>
</dbReference>
<dbReference type="InterPro" id="IPR001295">
    <property type="entry name" value="Dihydroorotate_DH_CS"/>
</dbReference>
<keyword evidence="6" id="KW-0285">Flavoprotein</keyword>
<evidence type="ECO:0000256" key="1">
    <source>
        <dbReference type="ARBA" id="ARBA00001917"/>
    </source>
</evidence>
<dbReference type="InterPro" id="IPR005720">
    <property type="entry name" value="Dihydroorotate_DH_cat"/>
</dbReference>
<dbReference type="PROSITE" id="PS00911">
    <property type="entry name" value="DHODEHASE_1"/>
    <property type="match status" value="1"/>
</dbReference>
<evidence type="ECO:0000256" key="7">
    <source>
        <dbReference type="ARBA" id="ARBA00022643"/>
    </source>
</evidence>
<evidence type="ECO:0000256" key="2">
    <source>
        <dbReference type="ARBA" id="ARBA00004370"/>
    </source>
</evidence>
<keyword evidence="8" id="KW-0560">Oxidoreductase</keyword>
<reference evidence="12" key="1">
    <citation type="submission" date="2018-05" db="EMBL/GenBank/DDBJ databases">
        <authorList>
            <person name="Lanie J.A."/>
            <person name="Ng W.-L."/>
            <person name="Kazmierczak K.M."/>
            <person name="Andrzejewski T.M."/>
            <person name="Davidsen T.M."/>
            <person name="Wayne K.J."/>
            <person name="Tettelin H."/>
            <person name="Glass J.I."/>
            <person name="Rusch D."/>
            <person name="Podicherti R."/>
            <person name="Tsui H.-C.T."/>
            <person name="Winkler M.E."/>
        </authorList>
    </citation>
    <scope>NUCLEOTIDE SEQUENCE</scope>
</reference>
<dbReference type="PANTHER" id="PTHR48109">
    <property type="entry name" value="DIHYDROOROTATE DEHYDROGENASE (QUINONE), MITOCHONDRIAL-RELATED"/>
    <property type="match status" value="1"/>
</dbReference>
<comment type="catalytic activity">
    <reaction evidence="10">
        <text>(S)-dihydroorotate + a quinone = orotate + a quinol</text>
        <dbReference type="Rhea" id="RHEA:30187"/>
        <dbReference type="ChEBI" id="CHEBI:24646"/>
        <dbReference type="ChEBI" id="CHEBI:30839"/>
        <dbReference type="ChEBI" id="CHEBI:30864"/>
        <dbReference type="ChEBI" id="CHEBI:132124"/>
        <dbReference type="EC" id="1.3.5.2"/>
    </reaction>
</comment>
<evidence type="ECO:0000256" key="10">
    <source>
        <dbReference type="ARBA" id="ARBA00048639"/>
    </source>
</evidence>
<dbReference type="Pfam" id="PF01180">
    <property type="entry name" value="DHO_dh"/>
    <property type="match status" value="1"/>
</dbReference>
<keyword evidence="7" id="KW-0288">FMN</keyword>
<dbReference type="GO" id="GO:0016020">
    <property type="term" value="C:membrane"/>
    <property type="evidence" value="ECO:0007669"/>
    <property type="project" value="UniProtKB-SubCell"/>
</dbReference>
<dbReference type="InterPro" id="IPR050074">
    <property type="entry name" value="DHO_dehydrogenase"/>
</dbReference>
<evidence type="ECO:0000256" key="5">
    <source>
        <dbReference type="ARBA" id="ARBA00012791"/>
    </source>
</evidence>
<dbReference type="GO" id="GO:0106430">
    <property type="term" value="F:dihydroorotate dehydrogenase (quinone) activity"/>
    <property type="evidence" value="ECO:0007669"/>
    <property type="project" value="UniProtKB-EC"/>
</dbReference>
<evidence type="ECO:0000259" key="11">
    <source>
        <dbReference type="Pfam" id="PF01180"/>
    </source>
</evidence>
<dbReference type="InterPro" id="IPR013785">
    <property type="entry name" value="Aldolase_TIM"/>
</dbReference>
<evidence type="ECO:0000256" key="4">
    <source>
        <dbReference type="ARBA" id="ARBA00005359"/>
    </source>
</evidence>
<dbReference type="CDD" id="cd04738">
    <property type="entry name" value="DHOD_2_like"/>
    <property type="match status" value="1"/>
</dbReference>
<comment type="similarity">
    <text evidence="4">Belongs to the dihydroorotate dehydrogenase family. Type 2 subfamily.</text>
</comment>
<dbReference type="SUPFAM" id="SSF51395">
    <property type="entry name" value="FMN-linked oxidoreductases"/>
    <property type="match status" value="1"/>
</dbReference>
<dbReference type="AlphaFoldDB" id="A0A382XNB2"/>
<dbReference type="InterPro" id="IPR005719">
    <property type="entry name" value="Dihydroorotate_DH_2"/>
</dbReference>
<dbReference type="NCBIfam" id="TIGR01036">
    <property type="entry name" value="pyrD_sub2"/>
    <property type="match status" value="1"/>
</dbReference>
<evidence type="ECO:0000256" key="6">
    <source>
        <dbReference type="ARBA" id="ARBA00022630"/>
    </source>
</evidence>
<feature type="domain" description="Dihydroorotate dehydrogenase catalytic" evidence="11">
    <location>
        <begin position="23"/>
        <end position="203"/>
    </location>
</feature>
<evidence type="ECO:0000256" key="8">
    <source>
        <dbReference type="ARBA" id="ARBA00023002"/>
    </source>
</evidence>
<accession>A0A382XNB2</accession>
<evidence type="ECO:0000313" key="12">
    <source>
        <dbReference type="EMBL" id="SVD72657.1"/>
    </source>
</evidence>
<sequence>MHKFFLSSLKLKIIKKKKKIENLEFNLFGKKFSNPLGLAAGFDKNAEAIDGLFGLGFGYLELGTVTPMPQSGNLKPRVFKIPEFEAVIQRLGFNNLGVESFLRNIKIFKKKKEEGLVGVNIGKNKNSEDYISDYVLLFELLSPFADYVAVNISSPNTPGLRDLQKKGNVEKLISKLIKKNKYSTPLFIKISPDILDSDLKNICELGYP</sequence>